<dbReference type="AlphaFoldDB" id="A0A1Y2H9U0"/>
<comment type="caution">
    <text evidence="1">The sequence shown here is derived from an EMBL/GenBank/DDBJ whole genome shotgun (WGS) entry which is preliminary data.</text>
</comment>
<sequence length="125" mass="13541">MDMSDVILQLLTTSTTPNLCSFPICSCALTTFQQSTPSTPLALSSISSALAATSLDSRQEVAHPSNAIFSQRVQAVCRFCPRTALVSLGSTNSSQRRILFRILAQWQLRRVSRVTIASKSAISGY</sequence>
<organism evidence="1 9">
    <name type="scientific">Catenaria anguillulae PL171</name>
    <dbReference type="NCBI Taxonomy" id="765915"/>
    <lineage>
        <taxon>Eukaryota</taxon>
        <taxon>Fungi</taxon>
        <taxon>Fungi incertae sedis</taxon>
        <taxon>Blastocladiomycota</taxon>
        <taxon>Blastocladiomycetes</taxon>
        <taxon>Blastocladiales</taxon>
        <taxon>Catenariaceae</taxon>
        <taxon>Catenaria</taxon>
    </lineage>
</organism>
<gene>
    <name evidence="8" type="ORF">BCR44DRAFT_1426161</name>
    <name evidence="6" type="ORF">BCR44DRAFT_1435564</name>
    <name evidence="7" type="ORF">BCR44DRAFT_1435719</name>
    <name evidence="5" type="ORF">BCR44DRAFT_1436173</name>
    <name evidence="4" type="ORF">BCR44DRAFT_1438117</name>
    <name evidence="3" type="ORF">BCR44DRAFT_1445299</name>
    <name evidence="2" type="ORF">BCR44DRAFT_1445878</name>
    <name evidence="1" type="ORF">BCR44DRAFT_1447721</name>
</gene>
<dbReference type="EMBL" id="MCFL01000090">
    <property type="protein sequence ID" value="ORZ30300.1"/>
    <property type="molecule type" value="Genomic_DNA"/>
</dbReference>
<evidence type="ECO:0000313" key="9">
    <source>
        <dbReference type="Proteomes" id="UP000193411"/>
    </source>
</evidence>
<proteinExistence type="predicted"/>
<dbReference type="Proteomes" id="UP000193411">
    <property type="component" value="Unassembled WGS sequence"/>
</dbReference>
<evidence type="ECO:0000313" key="4">
    <source>
        <dbReference type="EMBL" id="ORZ33511.1"/>
    </source>
</evidence>
<evidence type="ECO:0000313" key="7">
    <source>
        <dbReference type="EMBL" id="ORZ34752.1"/>
    </source>
</evidence>
<evidence type="ECO:0000313" key="8">
    <source>
        <dbReference type="EMBL" id="ORZ40048.1"/>
    </source>
</evidence>
<evidence type="ECO:0000313" key="1">
    <source>
        <dbReference type="EMBL" id="ORZ29812.1"/>
    </source>
</evidence>
<keyword evidence="9" id="KW-1185">Reference proteome</keyword>
<evidence type="ECO:0000313" key="5">
    <source>
        <dbReference type="EMBL" id="ORZ34662.1"/>
    </source>
</evidence>
<reference evidence="1 9" key="1">
    <citation type="submission" date="2016-07" db="EMBL/GenBank/DDBJ databases">
        <title>Pervasive Adenine N6-methylation of Active Genes in Fungi.</title>
        <authorList>
            <consortium name="DOE Joint Genome Institute"/>
            <person name="Mondo S.J."/>
            <person name="Dannebaum R.O."/>
            <person name="Kuo R.C."/>
            <person name="Labutti K."/>
            <person name="Haridas S."/>
            <person name="Kuo A."/>
            <person name="Salamov A."/>
            <person name="Ahrendt S.R."/>
            <person name="Lipzen A."/>
            <person name="Sullivan W."/>
            <person name="Andreopoulos W.B."/>
            <person name="Clum A."/>
            <person name="Lindquist E."/>
            <person name="Daum C."/>
            <person name="Ramamoorthy G.K."/>
            <person name="Gryganskyi A."/>
            <person name="Culley D."/>
            <person name="Magnuson J.K."/>
            <person name="James T.Y."/>
            <person name="O'Malley M.A."/>
            <person name="Stajich J.E."/>
            <person name="Spatafora J.W."/>
            <person name="Visel A."/>
            <person name="Grigoriev I.V."/>
        </authorList>
    </citation>
    <scope>NUCLEOTIDE SEQUENCE [LARGE SCALE GENOMIC DNA]</scope>
    <source>
        <strain evidence="1 9">PL171</strain>
    </source>
</reference>
<dbReference type="EMBL" id="MCFL01000097">
    <property type="protein sequence ID" value="ORZ30225.1"/>
    <property type="molecule type" value="Genomic_DNA"/>
</dbReference>
<dbReference type="EMBL" id="MCFL01000026">
    <property type="protein sequence ID" value="ORZ34669.1"/>
    <property type="molecule type" value="Genomic_DNA"/>
</dbReference>
<accession>A0A1Y2H9U0</accession>
<protein>
    <submittedName>
        <fullName evidence="1">Uncharacterized protein</fullName>
    </submittedName>
</protein>
<evidence type="ECO:0000313" key="3">
    <source>
        <dbReference type="EMBL" id="ORZ30300.1"/>
    </source>
</evidence>
<dbReference type="EMBL" id="MCFL01000026">
    <property type="protein sequence ID" value="ORZ34752.1"/>
    <property type="molecule type" value="Genomic_DNA"/>
</dbReference>
<dbReference type="EMBL" id="MCFL01000027">
    <property type="protein sequence ID" value="ORZ34662.1"/>
    <property type="molecule type" value="Genomic_DNA"/>
</dbReference>
<dbReference type="EMBL" id="MCFL01000126">
    <property type="protein sequence ID" value="ORZ29812.1"/>
    <property type="molecule type" value="Genomic_DNA"/>
</dbReference>
<evidence type="ECO:0000313" key="6">
    <source>
        <dbReference type="EMBL" id="ORZ34669.1"/>
    </source>
</evidence>
<evidence type="ECO:0000313" key="2">
    <source>
        <dbReference type="EMBL" id="ORZ30225.1"/>
    </source>
</evidence>
<name>A0A1Y2H9U0_9FUNG</name>
<dbReference type="EMBL" id="MCFL01000004">
    <property type="protein sequence ID" value="ORZ40048.1"/>
    <property type="molecule type" value="Genomic_DNA"/>
</dbReference>
<dbReference type="EMBL" id="MCFL01000035">
    <property type="protein sequence ID" value="ORZ33511.1"/>
    <property type="molecule type" value="Genomic_DNA"/>
</dbReference>